<evidence type="ECO:0000256" key="1">
    <source>
        <dbReference type="ARBA" id="ARBA00022536"/>
    </source>
</evidence>
<feature type="domain" description="Sushi" evidence="11">
    <location>
        <begin position="3899"/>
        <end position="3957"/>
    </location>
</feature>
<dbReference type="PROSITE" id="PS01187">
    <property type="entry name" value="EGF_CA"/>
    <property type="match status" value="4"/>
</dbReference>
<evidence type="ECO:0000313" key="14">
    <source>
        <dbReference type="Proteomes" id="UP001642483"/>
    </source>
</evidence>
<feature type="domain" description="EGF-like" evidence="10">
    <location>
        <begin position="86"/>
        <end position="122"/>
    </location>
</feature>
<dbReference type="Gene3D" id="2.10.70.10">
    <property type="entry name" value="Complement Module, domain 1"/>
    <property type="match status" value="66"/>
</dbReference>
<feature type="domain" description="Sushi" evidence="11">
    <location>
        <begin position="4516"/>
        <end position="4589"/>
    </location>
</feature>
<comment type="caution">
    <text evidence="13">The sequence shown here is derived from an EMBL/GenBank/DDBJ whole genome shotgun (WGS) entry which is preliminary data.</text>
</comment>
<feature type="disulfide bond" evidence="7">
    <location>
        <begin position="264"/>
        <end position="273"/>
    </location>
</feature>
<feature type="domain" description="Sushi" evidence="11">
    <location>
        <begin position="1984"/>
        <end position="2040"/>
    </location>
</feature>
<feature type="disulfide bond" evidence="8">
    <location>
        <begin position="3003"/>
        <end position="3030"/>
    </location>
</feature>
<dbReference type="PROSITE" id="PS00290">
    <property type="entry name" value="IG_MHC"/>
    <property type="match status" value="1"/>
</dbReference>
<feature type="disulfide bond" evidence="8">
    <location>
        <begin position="4907"/>
        <end position="4950"/>
    </location>
</feature>
<feature type="disulfide bond" evidence="7">
    <location>
        <begin position="5232"/>
        <end position="5242"/>
    </location>
</feature>
<feature type="domain" description="Sushi" evidence="11">
    <location>
        <begin position="3155"/>
        <end position="3230"/>
    </location>
</feature>
<feature type="domain" description="Sushi" evidence="11">
    <location>
        <begin position="1919"/>
        <end position="1983"/>
    </location>
</feature>
<keyword evidence="4" id="KW-0677">Repeat</keyword>
<feature type="disulfide bond" evidence="8">
    <location>
        <begin position="1521"/>
        <end position="1548"/>
    </location>
</feature>
<feature type="domain" description="Sushi" evidence="11">
    <location>
        <begin position="3292"/>
        <end position="3369"/>
    </location>
</feature>
<evidence type="ECO:0000256" key="5">
    <source>
        <dbReference type="ARBA" id="ARBA00023157"/>
    </source>
</evidence>
<feature type="domain" description="Sushi" evidence="11">
    <location>
        <begin position="2041"/>
        <end position="2099"/>
    </location>
</feature>
<keyword evidence="14" id="KW-1185">Reference proteome</keyword>
<dbReference type="Pfam" id="PF00354">
    <property type="entry name" value="Pentaxin"/>
    <property type="match status" value="1"/>
</dbReference>
<evidence type="ECO:0000256" key="2">
    <source>
        <dbReference type="ARBA" id="ARBA00022659"/>
    </source>
</evidence>
<dbReference type="Gene3D" id="2.60.120.200">
    <property type="match status" value="1"/>
</dbReference>
<feature type="disulfide bond" evidence="7">
    <location>
        <begin position="53"/>
        <end position="63"/>
    </location>
</feature>
<gene>
    <name evidence="13" type="ORF">CVLEPA_LOCUS5388</name>
</gene>
<feature type="region of interest" description="Disordered" evidence="9">
    <location>
        <begin position="3573"/>
        <end position="3602"/>
    </location>
</feature>
<reference evidence="13 14" key="1">
    <citation type="submission" date="2024-02" db="EMBL/GenBank/DDBJ databases">
        <authorList>
            <person name="Daric V."/>
            <person name="Darras S."/>
        </authorList>
    </citation>
    <scope>NUCLEOTIDE SEQUENCE [LARGE SCALE GENOMIC DNA]</scope>
</reference>
<dbReference type="SMART" id="SM00032">
    <property type="entry name" value="CCP"/>
    <property type="match status" value="67"/>
</dbReference>
<feature type="domain" description="Sushi" evidence="11">
    <location>
        <begin position="2553"/>
        <end position="2614"/>
    </location>
</feature>
<feature type="disulfide bond" evidence="8">
    <location>
        <begin position="3062"/>
        <end position="3089"/>
    </location>
</feature>
<dbReference type="Pfam" id="PF00084">
    <property type="entry name" value="Sushi"/>
    <property type="match status" value="59"/>
</dbReference>
<feature type="domain" description="Sushi" evidence="11">
    <location>
        <begin position="1726"/>
        <end position="1786"/>
    </location>
</feature>
<feature type="domain" description="Sushi" evidence="11">
    <location>
        <begin position="1282"/>
        <end position="1350"/>
    </location>
</feature>
<feature type="domain" description="EGF-like" evidence="10">
    <location>
        <begin position="162"/>
        <end position="198"/>
    </location>
</feature>
<feature type="domain" description="Sushi" evidence="11">
    <location>
        <begin position="835"/>
        <end position="897"/>
    </location>
</feature>
<dbReference type="PROSITE" id="PS50026">
    <property type="entry name" value="EGF_3"/>
    <property type="match status" value="9"/>
</dbReference>
<evidence type="ECO:0000256" key="9">
    <source>
        <dbReference type="SAM" id="MobiDB-lite"/>
    </source>
</evidence>
<feature type="domain" description="Sushi" evidence="11">
    <location>
        <begin position="2722"/>
        <end position="2782"/>
    </location>
</feature>
<dbReference type="InterPro" id="IPR018097">
    <property type="entry name" value="EGF_Ca-bd_CS"/>
</dbReference>
<feature type="domain" description="Sushi" evidence="11">
    <location>
        <begin position="3656"/>
        <end position="3723"/>
    </location>
</feature>
<feature type="disulfide bond" evidence="8">
    <location>
        <begin position="4711"/>
        <end position="4754"/>
    </location>
</feature>
<feature type="domain" description="Sushi" evidence="11">
    <location>
        <begin position="3436"/>
        <end position="3499"/>
    </location>
</feature>
<feature type="domain" description="Sushi" evidence="11">
    <location>
        <begin position="770"/>
        <end position="834"/>
    </location>
</feature>
<feature type="domain" description="Sushi" evidence="11">
    <location>
        <begin position="5026"/>
        <end position="5085"/>
    </location>
</feature>
<keyword evidence="3" id="KW-0732">Signal</keyword>
<feature type="domain" description="EGF-like" evidence="10">
    <location>
        <begin position="614"/>
        <end position="650"/>
    </location>
</feature>
<feature type="domain" description="Sushi" evidence="11">
    <location>
        <begin position="898"/>
        <end position="962"/>
    </location>
</feature>
<feature type="domain" description="Sushi" evidence="11">
    <location>
        <begin position="4966"/>
        <end position="5025"/>
    </location>
</feature>
<feature type="disulfide bond" evidence="8">
    <location>
        <begin position="4197"/>
        <end position="4240"/>
    </location>
</feature>
<feature type="disulfide bond" evidence="7">
    <location>
        <begin position="74"/>
        <end position="83"/>
    </location>
</feature>
<dbReference type="SUPFAM" id="SSF57196">
    <property type="entry name" value="EGF/Laminin"/>
    <property type="match status" value="7"/>
</dbReference>
<feature type="domain" description="Sushi" evidence="11">
    <location>
        <begin position="2163"/>
        <end position="2230"/>
    </location>
</feature>
<dbReference type="Pfam" id="PF12947">
    <property type="entry name" value="EGF_3"/>
    <property type="match status" value="1"/>
</dbReference>
<dbReference type="InterPro" id="IPR035976">
    <property type="entry name" value="Sushi/SCR/CCP_sf"/>
</dbReference>
<dbReference type="InterPro" id="IPR000152">
    <property type="entry name" value="EGF-type_Asp/Asn_hydroxyl_site"/>
</dbReference>
<feature type="domain" description="Sushi" evidence="11">
    <location>
        <begin position="2615"/>
        <end position="2672"/>
    </location>
</feature>
<evidence type="ECO:0000256" key="8">
    <source>
        <dbReference type="PROSITE-ProRule" id="PRU00302"/>
    </source>
</evidence>
<feature type="domain" description="Sushi" evidence="11">
    <location>
        <begin position="3033"/>
        <end position="3091"/>
    </location>
</feature>
<feature type="disulfide bond" evidence="8">
    <location>
        <begin position="3928"/>
        <end position="3955"/>
    </location>
</feature>
<feature type="disulfide bond" evidence="8">
    <location>
        <begin position="740"/>
        <end position="767"/>
    </location>
</feature>
<dbReference type="PROSITE" id="PS51828">
    <property type="entry name" value="PTX_2"/>
    <property type="match status" value="1"/>
</dbReference>
<dbReference type="CDD" id="cd00054">
    <property type="entry name" value="EGF_CA"/>
    <property type="match status" value="7"/>
</dbReference>
<feature type="disulfide bond" evidence="7">
    <location>
        <begin position="150"/>
        <end position="159"/>
    </location>
</feature>
<name>A0ABP0FBN9_CLALP</name>
<feature type="domain" description="Sushi" evidence="11">
    <location>
        <begin position="4770"/>
        <end position="4833"/>
    </location>
</feature>
<feature type="disulfide bond" evidence="8">
    <location>
        <begin position="4740"/>
        <end position="4767"/>
    </location>
</feature>
<feature type="domain" description="Sushi" evidence="11">
    <location>
        <begin position="1087"/>
        <end position="1147"/>
    </location>
</feature>
<feature type="domain" description="Sushi" evidence="11">
    <location>
        <begin position="1667"/>
        <end position="1725"/>
    </location>
</feature>
<dbReference type="InterPro" id="IPR050350">
    <property type="entry name" value="Compl-Cell_Adhes-Reg"/>
</dbReference>
<proteinExistence type="predicted"/>
<feature type="disulfide bond" evidence="8">
    <location>
        <begin position="3869"/>
        <end position="3896"/>
    </location>
</feature>
<feature type="region of interest" description="Disordered" evidence="9">
    <location>
        <begin position="2661"/>
        <end position="2687"/>
    </location>
</feature>
<feature type="domain" description="Sushi" evidence="11">
    <location>
        <begin position="3841"/>
        <end position="3898"/>
    </location>
</feature>
<feature type="domain" description="Sushi" evidence="11">
    <location>
        <begin position="3958"/>
        <end position="4015"/>
    </location>
</feature>
<evidence type="ECO:0000259" key="10">
    <source>
        <dbReference type="PROSITE" id="PS50026"/>
    </source>
</evidence>
<evidence type="ECO:0000259" key="11">
    <source>
        <dbReference type="PROSITE" id="PS50923"/>
    </source>
</evidence>
<keyword evidence="2 8" id="KW-0768">Sushi</keyword>
<feature type="domain" description="Sushi" evidence="11">
    <location>
        <begin position="2100"/>
        <end position="2162"/>
    </location>
</feature>
<feature type="disulfide bond" evidence="8">
    <location>
        <begin position="4560"/>
        <end position="4587"/>
    </location>
</feature>
<feature type="domain" description="Sushi" evidence="11">
    <location>
        <begin position="3370"/>
        <end position="3435"/>
    </location>
</feature>
<feature type="disulfide bond" evidence="8">
    <location>
        <begin position="4423"/>
        <end position="4450"/>
    </location>
</feature>
<feature type="domain" description="Sushi" evidence="11">
    <location>
        <begin position="4649"/>
        <end position="4708"/>
    </location>
</feature>
<keyword evidence="5 7" id="KW-1015">Disulfide bond</keyword>
<feature type="domain" description="Sushi" evidence="11">
    <location>
        <begin position="712"/>
        <end position="769"/>
    </location>
</feature>
<feature type="disulfide bond" evidence="8">
    <location>
        <begin position="1637"/>
        <end position="1664"/>
    </location>
</feature>
<feature type="domain" description="Sushi" evidence="11">
    <location>
        <begin position="4258"/>
        <end position="4335"/>
    </location>
</feature>
<feature type="disulfide bond" evidence="8">
    <location>
        <begin position="1815"/>
        <end position="1842"/>
    </location>
</feature>
<feature type="disulfide bond" evidence="7">
    <location>
        <begin position="112"/>
        <end position="121"/>
    </location>
</feature>
<feature type="disulfide bond" evidence="8">
    <location>
        <begin position="4875"/>
        <end position="4902"/>
    </location>
</feature>
<feature type="disulfide bond" evidence="7">
    <location>
        <begin position="226"/>
        <end position="235"/>
    </location>
</feature>
<feature type="domain" description="Pentraxin (PTX)" evidence="12">
    <location>
        <begin position="279"/>
        <end position="482"/>
    </location>
</feature>
<feature type="disulfide bond" evidence="8">
    <location>
        <begin position="1579"/>
        <end position="1606"/>
    </location>
</feature>
<comment type="caution">
    <text evidence="7">Lacks conserved residue(s) required for the propagation of feature annotation.</text>
</comment>
<evidence type="ECO:0000256" key="3">
    <source>
        <dbReference type="ARBA" id="ARBA00022729"/>
    </source>
</evidence>
<feature type="disulfide bond" evidence="8">
    <location>
        <begin position="682"/>
        <end position="709"/>
    </location>
</feature>
<feature type="domain" description="Sushi" evidence="11">
    <location>
        <begin position="4590"/>
        <end position="4648"/>
    </location>
</feature>
<feature type="domain" description="Sushi" evidence="11">
    <location>
        <begin position="1609"/>
        <end position="1666"/>
    </location>
</feature>
<evidence type="ECO:0000313" key="13">
    <source>
        <dbReference type="EMBL" id="CAK8675859.1"/>
    </source>
</evidence>
<feature type="domain" description="Sushi" evidence="11">
    <location>
        <begin position="4834"/>
        <end position="4904"/>
    </location>
</feature>
<feature type="disulfide bond" evidence="8">
    <location>
        <begin position="2585"/>
        <end position="2612"/>
    </location>
</feature>
<keyword evidence="6" id="KW-0325">Glycoprotein</keyword>
<feature type="domain" description="Sushi" evidence="11">
    <location>
        <begin position="4395"/>
        <end position="4452"/>
    </location>
</feature>
<feature type="disulfide bond" evidence="8">
    <location>
        <begin position="3470"/>
        <end position="3497"/>
    </location>
</feature>
<feature type="disulfide bond" evidence="8">
    <location>
        <begin position="4679"/>
        <end position="4706"/>
    </location>
</feature>
<organism evidence="13 14">
    <name type="scientific">Clavelina lepadiformis</name>
    <name type="common">Light-bulb sea squirt</name>
    <name type="synonym">Ascidia lepadiformis</name>
    <dbReference type="NCBI Taxonomy" id="159417"/>
    <lineage>
        <taxon>Eukaryota</taxon>
        <taxon>Metazoa</taxon>
        <taxon>Chordata</taxon>
        <taxon>Tunicata</taxon>
        <taxon>Ascidiacea</taxon>
        <taxon>Aplousobranchia</taxon>
        <taxon>Clavelinidae</taxon>
        <taxon>Clavelina</taxon>
    </lineage>
</organism>
<feature type="disulfide bond" evidence="8">
    <location>
        <begin position="1728"/>
        <end position="1771"/>
    </location>
</feature>
<feature type="domain" description="Sushi" evidence="11">
    <location>
        <begin position="5105"/>
        <end position="5166"/>
    </location>
</feature>
<feature type="domain" description="Sushi" evidence="11">
    <location>
        <begin position="2297"/>
        <end position="2357"/>
    </location>
</feature>
<feature type="domain" description="EGF-like" evidence="10">
    <location>
        <begin position="5228"/>
        <end position="5260"/>
    </location>
</feature>
<dbReference type="SMART" id="SM00159">
    <property type="entry name" value="PTX"/>
    <property type="match status" value="1"/>
</dbReference>
<feature type="disulfide bond" evidence="8">
    <location>
        <begin position="1757"/>
        <end position="1784"/>
    </location>
</feature>
<feature type="domain" description="Sushi" evidence="11">
    <location>
        <begin position="4076"/>
        <end position="4133"/>
    </location>
</feature>
<dbReference type="InterPro" id="IPR000742">
    <property type="entry name" value="EGF"/>
</dbReference>
<dbReference type="Pfam" id="PF00008">
    <property type="entry name" value="EGF"/>
    <property type="match status" value="3"/>
</dbReference>
<feature type="domain" description="Sushi" evidence="11">
    <location>
        <begin position="4709"/>
        <end position="4769"/>
    </location>
</feature>
<feature type="disulfide bond" evidence="8">
    <location>
        <begin position="4104"/>
        <end position="4131"/>
    </location>
</feature>
<feature type="disulfide bond" evidence="8">
    <location>
        <begin position="2201"/>
        <end position="2228"/>
    </location>
</feature>
<sequence>MFYKFIKPATVPRVDRLLTSETISGPSNRNSALLGDENILGILVNSTRPFTECFKDPCQNGECQPSAAGYICNCYPGYTGGNCEIDVDECAENPCENGANCTDLINEFSCSCQEGFEGDRCETEINECKSTPCLNGAVCVDLLADFSCICFVGFTGELCEEDIDDCVTNPCVNGGSCVDLVNGYECQCAPGFNGTRCEFNVDDCEPDPCLNGGECIDGIDQFACQCPTGFEGETCEVNIDDCVAVLCDNGGTCIDLVNDYRCLCAPAFTGEHCGTELHPDFDLGFQTPNTYHHTVLKDGIRNMTEVTVAFYMQSNNTETEGTPFSYGIGKGVLADIFTLTNLNALTLYVNGEAVVTDSRKLNDGRWYHVVVTWTSEGGQWKIYINRILEVEGEGLQAGTVIPGGGVLVIGQEQDCLGGCFSPSQEFIGKISQFNLYDRAMSGEEVASLYLNCVGNKGTVKAWPDALGGIVGQVDLIKPPSFCQACPDIIEEENLKVTTQNEFTKYLECQPGHKFRVKAGGRSRPLPGALLRCGNQGIWRFRGIDRKNIPLTFLCVRLPCENPSPIEHGSTDGVGHLFGDSISYVCDEGYVLNGVGNVTCLANQLWSSLPPTCVDVNECDFSPCHDQATCTNSEGSYQCSCNVGWTGDGFECMEIDCGSPAAVEHGEITGTNFKFDGVVEYLCNVGYNLIGVWKRTCQTDSEWSDDSPVCEIVECVSPETVAYAIIDMPSETYGSVTKYTCESGYQMEGEPTRVCQETGAWSGSPPVCNPVPCPPLDDLNNGEVASTGSVYLSTASYSCNEGYYLVGQDELTCLATRAWGDLETETLLMPPVCLPEPCFPPDDISNAYYVLMGADDFVFGSHVEYNCNEGYNPLGENRLDCQSDGMWNNPDDPFKCNPVPCSLPEELQNGKIERQGTIPDDNSYTFGHSIAYICLPGFDLVGTPTSDCQSTGTWSAQTPMCEPVHCGMPPEVDNAAVELQRGPYKDGPHFKSQVIYKCDEGYRLEEAQIGTRLCESEAEWTGNAPVCERVPCGTPPTIEHGSVAPDIVLVYQDVANYECDVGFETTDSVTITCMSSGDFTAVPSCGPVPCGPPPHVQYADMTGNHPHAEHAYQSQIEFQCHRDFIMDGMSEIECLLNGTWSPPPTCFPITCDHPDSDENGFVAVSTANDVLHPGLYDSHLHPPRAAAISVCNDGFELLKTSTTDVLSNEMNPIPMDVMIENMQQADLTQTQKTKLSAAIEKNIPDTFLSETTSESIQRKVPFVIRRCTPSGKWDSPPEKCHPMLCPLPPRVWNAEVASDLSTPESRQFQAKVTYRCSVGYFLDEPGIPDIECVWKDRSSSVGWVGRPSCLPVPCLDPIALLPEHTTLKGRGADDDRFYVYLDEIEYSCVVGYRFAFLIEETNGELSGNKETPITATCQADSSWSREPPTCVIKDCGDPPPVDPNGYIDGEKTTYGSHLSYYCNDGYYTISPHITIDCKSNGDWSSTSIPPCLPIDCPQPDDVMHGRYTGDVFTFMNTVNYTCDQGYDMLGPDSLICEASGFWNDFSPLCIPVDCGDLPEVTHSLLDISTTVFESVATYECLSGYEMNGEPRLECLSDGMWDFGPPRCQPVDCGSPGDLKNGFVLGEAEVYKSIVYFVCDIGHDQYGDSNATCQASGTWSTSLPDCLPVDCGTPSLVPHAYFDWDGLTTIFQTRVSYTCNTGFEMVTDDWIVCQADAVWSGSPLCVRVVCPNPDVPEHGMIAGQQKPYYEYEDAVSYECERGYPPAGPTETTCTAYKTWSNYPPLCEPVDCGRLPEITHGRKGSEKTLFMAVVEFSCDDGYKPAGDVTLECTYTGDWDKEPPSCEPVSCGPPPSLRLGNISGGRSPETQLFMETVSYQCNEGYYMSGRADARCAADRTWKYEGADGPGGPTDGGRPACKKIRCQQPPAISNGSYVSKNYTYGDQVKYACDLGYEKRILSPENVHCTANEGDVEGFYRGVPPTCPPVSCGVPATISNGIFVSTGTTYQKTARYSCNDGYLLNGHEEIICQSDRTWSGASSCEPRDCGSPQSVANSFLNVSSTFFPIKLHYECKIGFNLFGPGTVECLTSGDWSDVSNTSCEPVPCGPIQSVANSTSEATGNVFRDTVTYVCTDGFQMFPTTSTGWKTLKCQSTGNWEELTFTCNPKSCGKAPAVEHGKVEMETVSWVYSNSDSVYFPDSVVYSCDPGYEMKGSAEMSCLSNETFSPLPPSCPPVVCGVPDAIPNAILSHSGITFGHSATHHCDTGHVIRQGDGEISSHNSTCGTEATWVEPPPSEGCERVECPYPPSIEHGTFPETSARVFKYMDTVTYVCDPGYEADPHSLTIMCKADKLWQEQPVCNPVSCGLPFCPHLASCSHTGTTYLHTATAVCDPGHEFVTDTTVYKITCNEDSQWGSPAFNHSEVDVTSCRPHSCGRPEFIQDGNFVLNDRKNTFGSSVSYWCDVGHEMPPDTIDTLLCQTNKQWGPSPPPVCSPKDCGPVTCPTRATCNSDGTSFLSTFAVLCDPGHELAYDIFEESLTCLDTGKWSELPFELDCKPVRCPMPLEIAHGKISGKLGLGLPKFQSQITYDCDNGYYMQGNEEVTCLAKRSYSSAPPKCHPVSCGKPSPIDNGAVHFIGITFKNNATYQCHPGYNLFGEDKWKCEADGNWKSEPSSTKEPVRARRSLSGGLHSGEGSGMLGDSFVHARSFETVTADLVVPVNLPICDPVPCGSAPNLLNGMAVSSSTNFVFGESVSYICDDGFYLTGSSSLLCLEDGTFGPEPVPICERVSCGQPPYLENSHMGAVSVSGGPAALYVYEDRVVYTCEQGYEFASLNPVDELVCASDKRWAPAAPDRCPPVSCGDPPQMDHSTVTGDEYTFGKIVSYDCDVGYDLVGMKELVCLSNKQWNPAIAPTCAPVTCPNPIDIEHGVYKGEFIYLKTITYNCDRGFELNINISNNERATLTCMANRKWDSNPPRCKPVPCGEPPAVTHGSYSGDVFTYGSEVIYSCNVGHEMEGDAVIQCLANRMWSLPIPKCTAVSCDHAPHVANSDYKVSDSVTYGNTVFYECHAGYDLLGAKILTCTESKSYDFAPPICAPVSCGHPDHPTNGHVLTTSGAETFRHNVTYACDDGYEMPSGDLTKVVSCTADRTWSDIPPLCLPVTCGRPQLIDNGLVDWESDTFMSLAHYSCHPGYILDREGVVENCHANHSCLVCQANRIWGSGDVNSEFDQTPQCLPILCGEPPAVEHALISVDSFTFESVAEYKCEKGRELYPSTVTVLQCQANYKWGPEEPPVCRRVACDAPEYVQHGFYRHTSAESLILVTYQSRRFLYGDTVSYQCSDGYRFSLGNSSSTNARLLTCMHDGIWDRETPNCEPVPCSTPPIRHHGHLQPKYVDRDFVYLDTILYQCDEGYEWTGQAKDESGMCASNGRWEPARIPECTPVVCGADPIVGNGHIVDAAGGTPERRVYQSRLHYQCLEGYEMYGPEVITCDQDRRWSPDPPHCDPVSCNIPPNIAHGKPTLKRFATSILLSSRSAIQGILEAEPRPPHTEEPLPLDAYGFAPTPPNFHAKDWRDFVPDEFSSGGGRPQQADSEFSGAPQVRRVRSAETSDETTASLVLEYVFKDVLQYLCDSGYQLNSSLPDSITCKSDREWTTPRPICEPVPCDPLPEIPNARRIGDKFEFGKQVKYSCDEGYEFPKESATEFECDASGSYVFTMERLGPVEVPSCSRVSCGEALHVENAVIRERNSAKLYEDTSTYVCMPGHNLRGSPVLTCQSNANFDNPAPFCEPVSCVEPILLPHTSMYVTGTTFKNNVTYTCEQGYIEQSEVVTCGSDGRWTPSSIVCERVDCGTPPVLNFGVVDINGTKYGDVASYHCRPGYIASGTMERVCLANTSWSYACASCLPVDCGTPEDPVNGYHTAQGNYTFGNIVLFSCDEGYFLDGAVFSTCNEAGNWSAATPSCARVSCGGVPLVDDSVHISGEMRFGDKITFECEFGHNLTGLDTVECTSSGFLSNPPPTCPLMQCRDPPHIRNAHIVSTGDYFYGEWATYECDTGHEFPLPLTVVCTGFGVFMDVSDYACLPVECPSLSDIPNGQPSSYFGFYNDVVAYRCEEGYHIDGEQSIRCAEDSNWSFPPPQCLPVECGYAPDYPHTVVAAQRVFTFKMKASYECVEGFEFPPINGVEKICQADGTFTPGEIHCVPVTCIEILPVRNGAVTTEGITYEDTGRLACHDGYQLSSDEDEIYFFCQADRSWSRDLSEVSCNPVPCDTLPPVDHSVFEVTYSNRHAHLNGNSKHKGENDEKLSYGASAKYTCDNGYYLDGNEKLDCLTDGSWNLLPPSCLPVSCGRAPETNNARTQDKEYTFGMVAHYKCDIGYMLTSDHTSRECLENGSFSEESVVCERTPCPDVPRIENGKSSASTAAFSDVVSYDCDVGYELRGNSSIYCGSRGQFTSSPPSCIRVKCSDLPRIYYGEFNISGKLYKDKGTLKCATGFQLSAEVDEIKFSCQADRSWSYDFMDVQCDAVACERLRGIENGDMTVIPTIREKGYVDVLASQGSFTYQTRLSFTCNSGFDLVGAESIICTSSRMWSDNVPRCTPVKCLDPPDITNAYLTTFEHTFGQNAIYDCKDGHQLTSSGNVRTCKADGNFSNHHVACTPVPCPRPPAVENGKIVSLVGRPAYRDTAVVVCDDGYHLAGEGEYECLASGTWSEENAVCLPVQCGIAPIFEHAMPKEDTFTIYHYGDIVTYTCDRGYQLSGIDHISCGADASFDDTSIVCEPVTCEEISPPTHSSVSGGGATFGEEMTITCDQGYKIKSSEKNHMTVRCQHTGYWSQEPSKVECEGIRCEPLPSLVHGSLELSHFSHTNDTEEDFASLTYPSTVSYRCDYGYILLGRSKRNCLVDGSWAGSKPFCQPVDCGTPPRLLDGKITGLKSTTSGSLANYECNLGYQLVPLESKQRRCMETGSWSGVPPSCSLVSCGVHGEVENAKLTHSSDIYFGDIVSITCDKGYRMTSGNATRPCRPDGNFEGDKPVCERIECGNHPVVYNGYFKPESTAYYGDSVNITCEEGFKIENGDSFRTCQEDGSWSGKLPYCESMYDGLLRGNMVFDDYFHFGQPCGAPPVVGNKIKLIDGEALRTDYEHGSVLEFCCSTGFIPRGNMVTQCENGNWSNIPECVPECRRRCLHNGVCIRRGHCSCQNGWAGSRCHRPVCPLPCLNRGFCSAPYTCTCPSGWTGTRCQTAECNPLCSNGGKCVGPNQCNCPYGYRGSDCSQTSLFLGIW</sequence>
<feature type="domain" description="Sushi" evidence="11">
    <location>
        <begin position="2231"/>
        <end position="2296"/>
    </location>
</feature>
<dbReference type="InterPro" id="IPR001759">
    <property type="entry name" value="PTX_dom"/>
</dbReference>
<dbReference type="CDD" id="cd00033">
    <property type="entry name" value="CCP"/>
    <property type="match status" value="53"/>
</dbReference>
<dbReference type="PROSITE" id="PS01186">
    <property type="entry name" value="EGF_2"/>
    <property type="match status" value="6"/>
</dbReference>
<dbReference type="InterPro" id="IPR003006">
    <property type="entry name" value="Ig/MHC_CS"/>
</dbReference>
<dbReference type="InterPro" id="IPR013032">
    <property type="entry name" value="EGF-like_CS"/>
</dbReference>
<feature type="domain" description="Sushi" evidence="11">
    <location>
        <begin position="3231"/>
        <end position="3291"/>
    </location>
</feature>
<feature type="disulfide bond" evidence="8">
    <location>
        <begin position="3986"/>
        <end position="4013"/>
    </location>
</feature>
<feature type="disulfide bond" evidence="7">
    <location>
        <begin position="188"/>
        <end position="197"/>
    </location>
</feature>
<feature type="domain" description="Sushi" evidence="11">
    <location>
        <begin position="2975"/>
        <end position="3032"/>
    </location>
</feature>
<feature type="domain" description="EGF-like" evidence="10">
    <location>
        <begin position="5165"/>
        <end position="5196"/>
    </location>
</feature>
<feature type="disulfide bond" evidence="7">
    <location>
        <begin position="5168"/>
        <end position="5178"/>
    </location>
</feature>
<feature type="domain" description="EGF-like" evidence="10">
    <location>
        <begin position="124"/>
        <end position="160"/>
    </location>
</feature>
<feature type="domain" description="Sushi" evidence="11">
    <location>
        <begin position="1551"/>
        <end position="1608"/>
    </location>
</feature>
<dbReference type="Proteomes" id="UP001642483">
    <property type="component" value="Unassembled WGS sequence"/>
</dbReference>
<feature type="domain" description="Sushi" evidence="11">
    <location>
        <begin position="2853"/>
        <end position="2911"/>
    </location>
</feature>
<feature type="domain" description="Sushi" evidence="11">
    <location>
        <begin position="2427"/>
        <end position="2489"/>
    </location>
</feature>
<feature type="domain" description="Sushi" evidence="11">
    <location>
        <begin position="3597"/>
        <end position="3655"/>
    </location>
</feature>
<dbReference type="SMART" id="SM00179">
    <property type="entry name" value="EGF_CA"/>
    <property type="match status" value="7"/>
</dbReference>
<dbReference type="PROSITE" id="PS50923">
    <property type="entry name" value="SUSHI"/>
    <property type="match status" value="64"/>
</dbReference>
<feature type="disulfide bond" evidence="8">
    <location>
        <begin position="933"/>
        <end position="960"/>
    </location>
</feature>
<dbReference type="InterPro" id="IPR024731">
    <property type="entry name" value="NELL2-like_EGF"/>
</dbReference>
<feature type="domain" description="Sushi" evidence="11">
    <location>
        <begin position="4905"/>
        <end position="4965"/>
    </location>
</feature>
<evidence type="ECO:0008006" key="15">
    <source>
        <dbReference type="Google" id="ProtNLM"/>
    </source>
</evidence>
<evidence type="ECO:0000259" key="12">
    <source>
        <dbReference type="PROSITE" id="PS51828"/>
    </source>
</evidence>
<feature type="domain" description="Sushi" evidence="11">
    <location>
        <begin position="963"/>
        <end position="1028"/>
    </location>
</feature>
<dbReference type="PANTHER" id="PTHR19325">
    <property type="entry name" value="COMPLEMENT COMPONENT-RELATED SUSHI DOMAIN-CONTAINING"/>
    <property type="match status" value="1"/>
</dbReference>
<dbReference type="PROSITE" id="PS00010">
    <property type="entry name" value="ASX_HYDROXYL"/>
    <property type="match status" value="6"/>
</dbReference>
<feature type="disulfide bond" evidence="8">
    <location>
        <begin position="585"/>
        <end position="612"/>
    </location>
</feature>
<evidence type="ECO:0000256" key="6">
    <source>
        <dbReference type="ARBA" id="ARBA00023180"/>
    </source>
</evidence>
<feature type="disulfide bond" evidence="8">
    <location>
        <begin position="837"/>
        <end position="880"/>
    </location>
</feature>
<feature type="domain" description="Sushi" evidence="11">
    <location>
        <begin position="1787"/>
        <end position="1844"/>
    </location>
</feature>
<dbReference type="PANTHER" id="PTHR19325:SF560">
    <property type="entry name" value="SUSHI, VON WILLEBRAND FACTOR TYPE A, EGF AND PENTRAXIN DOMAIN-CONTAINING PROTEIN 1"/>
    <property type="match status" value="1"/>
</dbReference>
<feature type="domain" description="Sushi" evidence="11">
    <location>
        <begin position="4195"/>
        <end position="4257"/>
    </location>
</feature>
<feature type="disulfide bond" evidence="7">
    <location>
        <begin position="5250"/>
        <end position="5259"/>
    </location>
</feature>
<dbReference type="SUPFAM" id="SSF57535">
    <property type="entry name" value="Complement control module/SCR domain"/>
    <property type="match status" value="66"/>
</dbReference>
<feature type="disulfide bond" evidence="8">
    <location>
        <begin position="3754"/>
        <end position="3781"/>
    </location>
</feature>
<dbReference type="SUPFAM" id="SSF49899">
    <property type="entry name" value="Concanavalin A-like lectins/glucanases"/>
    <property type="match status" value="1"/>
</dbReference>
<dbReference type="PRINTS" id="PR00895">
    <property type="entry name" value="PENTAXIN"/>
</dbReference>
<feature type="disulfide bond" evidence="8">
    <location>
        <begin position="2328"/>
        <end position="2355"/>
    </location>
</feature>
<feature type="domain" description="Sushi" evidence="11">
    <location>
        <begin position="1351"/>
        <end position="1431"/>
    </location>
</feature>
<evidence type="ECO:0000256" key="7">
    <source>
        <dbReference type="PROSITE-ProRule" id="PRU00076"/>
    </source>
</evidence>
<dbReference type="EMBL" id="CAWYQH010000024">
    <property type="protein sequence ID" value="CAK8675859.1"/>
    <property type="molecule type" value="Genomic_DNA"/>
</dbReference>
<dbReference type="Pfam" id="PF07974">
    <property type="entry name" value="EGF_2"/>
    <property type="match status" value="1"/>
</dbReference>
<accession>A0ABP0FBN9</accession>
<feature type="domain" description="Sushi" evidence="11">
    <location>
        <begin position="654"/>
        <end position="711"/>
    </location>
</feature>
<feature type="domain" description="Sushi" evidence="11">
    <location>
        <begin position="1845"/>
        <end position="1918"/>
    </location>
</feature>
<dbReference type="PROSITE" id="PS00022">
    <property type="entry name" value="EGF_1"/>
    <property type="match status" value="7"/>
</dbReference>
<feature type="domain" description="Sushi" evidence="11">
    <location>
        <begin position="3724"/>
        <end position="3783"/>
    </location>
</feature>
<feature type="disulfide bond" evidence="7">
    <location>
        <begin position="5186"/>
        <end position="5195"/>
    </location>
</feature>
<feature type="domain" description="Sushi" evidence="11">
    <location>
        <begin position="1029"/>
        <end position="1086"/>
    </location>
</feature>
<keyword evidence="1 7" id="KW-0245">EGF-like domain</keyword>
<feature type="domain" description="Sushi" evidence="11">
    <location>
        <begin position="4336"/>
        <end position="4394"/>
    </location>
</feature>
<feature type="domain" description="EGF-like" evidence="10">
    <location>
        <begin position="49"/>
        <end position="84"/>
    </location>
</feature>
<feature type="domain" description="EGF-like" evidence="10">
    <location>
        <begin position="200"/>
        <end position="236"/>
    </location>
</feature>
<dbReference type="Pfam" id="PF12661">
    <property type="entry name" value="hEGF"/>
    <property type="match status" value="2"/>
</dbReference>
<dbReference type="InterPro" id="IPR013320">
    <property type="entry name" value="ConA-like_dom_sf"/>
</dbReference>
<feature type="domain" description="Sushi" evidence="11">
    <location>
        <begin position="3784"/>
        <end position="3840"/>
    </location>
</feature>
<feature type="disulfide bond" evidence="8">
    <location>
        <begin position="4306"/>
        <end position="4333"/>
    </location>
</feature>
<evidence type="ECO:0000256" key="4">
    <source>
        <dbReference type="ARBA" id="ARBA00022737"/>
    </source>
</evidence>
<feature type="domain" description="Sushi" evidence="11">
    <location>
        <begin position="2495"/>
        <end position="2552"/>
    </location>
</feature>
<dbReference type="InterPro" id="IPR001881">
    <property type="entry name" value="EGF-like_Ca-bd_dom"/>
</dbReference>
<feature type="domain" description="Sushi" evidence="11">
    <location>
        <begin position="1493"/>
        <end position="1550"/>
    </location>
</feature>
<feature type="domain" description="Sushi" evidence="11">
    <location>
        <begin position="1432"/>
        <end position="1492"/>
    </location>
</feature>
<feature type="domain" description="Sushi" evidence="11">
    <location>
        <begin position="2783"/>
        <end position="2852"/>
    </location>
</feature>
<feature type="domain" description="EGF-like" evidence="10">
    <location>
        <begin position="238"/>
        <end position="274"/>
    </location>
</feature>
<feature type="domain" description="Sushi" evidence="11">
    <location>
        <begin position="3092"/>
        <end position="3154"/>
    </location>
</feature>
<dbReference type="InterPro" id="IPR000436">
    <property type="entry name" value="Sushi_SCR_CCP_dom"/>
</dbReference>
<protein>
    <recommendedName>
        <fullName evidence="15">Sushi, von Willebrand factor type A, EGF and pentraxin domain-containing protein 1</fullName>
    </recommendedName>
</protein>
<feature type="domain" description="Sushi" evidence="11">
    <location>
        <begin position="557"/>
        <end position="614"/>
    </location>
</feature>
<dbReference type="InterPro" id="IPR013111">
    <property type="entry name" value="EGF_extracell"/>
</dbReference>
<dbReference type="Gene3D" id="2.10.25.10">
    <property type="entry name" value="Laminin"/>
    <property type="match status" value="8"/>
</dbReference>
<feature type="domain" description="Sushi" evidence="11">
    <location>
        <begin position="2912"/>
        <end position="2974"/>
    </location>
</feature>
<dbReference type="SMART" id="SM00181">
    <property type="entry name" value="EGF"/>
    <property type="match status" value="10"/>
</dbReference>